<dbReference type="Proteomes" id="UP001182556">
    <property type="component" value="Unassembled WGS sequence"/>
</dbReference>
<dbReference type="PANTHER" id="PTHR43103">
    <property type="entry name" value="NUCLEOSIDE-DIPHOSPHATE-SUGAR EPIMERASE"/>
    <property type="match status" value="1"/>
</dbReference>
<dbReference type="Pfam" id="PF01370">
    <property type="entry name" value="Epimerase"/>
    <property type="match status" value="1"/>
</dbReference>
<proteinExistence type="inferred from homology"/>
<evidence type="ECO:0000259" key="4">
    <source>
        <dbReference type="Pfam" id="PF01370"/>
    </source>
</evidence>
<comment type="caution">
    <text evidence="5">The sequence shown here is derived from an EMBL/GenBank/DDBJ whole genome shotgun (WGS) entry which is preliminary data.</text>
</comment>
<gene>
    <name evidence="5" type="ORF">DB88DRAFT_485698</name>
</gene>
<dbReference type="PANTHER" id="PTHR43103:SF5">
    <property type="entry name" value="4-EPIMERASE, PUTATIVE (AFU_ORTHOLOGUE AFUA_7G00360)-RELATED"/>
    <property type="match status" value="1"/>
</dbReference>
<reference evidence="5" key="1">
    <citation type="submission" date="2023-02" db="EMBL/GenBank/DDBJ databases">
        <title>Identification and recombinant expression of a fungal hydrolase from Papiliotrema laurentii that hydrolyzes apple cutin and clears colloidal polyester polyurethane.</title>
        <authorList>
            <consortium name="DOE Joint Genome Institute"/>
            <person name="Roman V.A."/>
            <person name="Bojanowski C."/>
            <person name="Crable B.R."/>
            <person name="Wagner D.N."/>
            <person name="Hung C.S."/>
            <person name="Nadeau L.J."/>
            <person name="Schratz L."/>
            <person name="Haridas S."/>
            <person name="Pangilinan J."/>
            <person name="Lipzen A."/>
            <person name="Na H."/>
            <person name="Yan M."/>
            <person name="Ng V."/>
            <person name="Grigoriev I.V."/>
            <person name="Spatafora J.W."/>
            <person name="Barlow D."/>
            <person name="Biffinger J."/>
            <person name="Kelley-Loughnane N."/>
            <person name="Varaljay V.A."/>
            <person name="Crookes-Goodson W.J."/>
        </authorList>
    </citation>
    <scope>NUCLEOTIDE SEQUENCE</scope>
    <source>
        <strain evidence="5">5307AH</strain>
    </source>
</reference>
<dbReference type="EMBL" id="JAODAN010000003">
    <property type="protein sequence ID" value="KAK1925946.1"/>
    <property type="molecule type" value="Genomic_DNA"/>
</dbReference>
<evidence type="ECO:0000313" key="5">
    <source>
        <dbReference type="EMBL" id="KAK1925946.1"/>
    </source>
</evidence>
<name>A0AAD9FTQ5_PAPLA</name>
<comment type="similarity">
    <text evidence="1">Belongs to the NAD(P)-dependent epimerase/dehydratase family.</text>
</comment>
<accession>A0AAD9FTQ5</accession>
<feature type="domain" description="NAD-dependent epimerase/dehydratase" evidence="4">
    <location>
        <begin position="18"/>
        <end position="196"/>
    </location>
</feature>
<evidence type="ECO:0000256" key="3">
    <source>
        <dbReference type="ARBA" id="ARBA00023027"/>
    </source>
</evidence>
<keyword evidence="6" id="KW-1185">Reference proteome</keyword>
<keyword evidence="2" id="KW-0560">Oxidoreductase</keyword>
<evidence type="ECO:0000313" key="6">
    <source>
        <dbReference type="Proteomes" id="UP001182556"/>
    </source>
</evidence>
<dbReference type="Gene3D" id="3.40.50.720">
    <property type="entry name" value="NAD(P)-binding Rossmann-like Domain"/>
    <property type="match status" value="1"/>
</dbReference>
<sequence length="321" mass="35800">MTIELTQLFFTTSPRLTIAVIGGAGHVGVEVVKHALREGHSVVALDRAPHGMVAPQERYLYQQLDATDFNAFKDAVRGCDALIHLAAVYNQHDDEGRLLDDAFGQHEVHNINTGMSFNALRVCAELGINRVVLASSVNTIGMIYSKRPRYDYLPIDEHHPQRPEDAYSLSKTICEVQAASIARRHPSMRIASLRFHWVVPTHLVDRHTLHNEGGAWKDLWGWVSLGATAQACLKALTAPETTFPRGHEAFFIAARTTCQQVDSMDLLRTKYRPVQEGIEIRGVVGGNASFIDTRKAERMLGWKEEGFPMVKRDGRARPAEA</sequence>
<evidence type="ECO:0000256" key="2">
    <source>
        <dbReference type="ARBA" id="ARBA00023002"/>
    </source>
</evidence>
<dbReference type="SUPFAM" id="SSF51735">
    <property type="entry name" value="NAD(P)-binding Rossmann-fold domains"/>
    <property type="match status" value="1"/>
</dbReference>
<dbReference type="InterPro" id="IPR036291">
    <property type="entry name" value="NAD(P)-bd_dom_sf"/>
</dbReference>
<organism evidence="5 6">
    <name type="scientific">Papiliotrema laurentii</name>
    <name type="common">Cryptococcus laurentii</name>
    <dbReference type="NCBI Taxonomy" id="5418"/>
    <lineage>
        <taxon>Eukaryota</taxon>
        <taxon>Fungi</taxon>
        <taxon>Dikarya</taxon>
        <taxon>Basidiomycota</taxon>
        <taxon>Agaricomycotina</taxon>
        <taxon>Tremellomycetes</taxon>
        <taxon>Tremellales</taxon>
        <taxon>Rhynchogastremaceae</taxon>
        <taxon>Papiliotrema</taxon>
    </lineage>
</organism>
<protein>
    <recommendedName>
        <fullName evidence="4">NAD-dependent epimerase/dehydratase domain-containing protein</fullName>
    </recommendedName>
</protein>
<dbReference type="GO" id="GO:0016491">
    <property type="term" value="F:oxidoreductase activity"/>
    <property type="evidence" value="ECO:0007669"/>
    <property type="project" value="UniProtKB-KW"/>
</dbReference>
<keyword evidence="3" id="KW-0520">NAD</keyword>
<dbReference type="InterPro" id="IPR001509">
    <property type="entry name" value="Epimerase_deHydtase"/>
</dbReference>
<evidence type="ECO:0000256" key="1">
    <source>
        <dbReference type="ARBA" id="ARBA00007637"/>
    </source>
</evidence>
<dbReference type="AlphaFoldDB" id="A0AAD9FTQ5"/>